<dbReference type="ExpressionAtlas" id="A0A2K3DBL5">
    <property type="expression patterns" value="baseline and differential"/>
</dbReference>
<sequence>MDATTGTIYSNLSTDAWRRMVAALVAAIAIQACYRSGLTTRGTTPQRWGPIAVAEFKAREACPEIFPQPVDYTPWEASPKHMAEQIKKWYVRYVHTGGTEPKPRPGRPRTVSDPILKTLVDHVKSVHYDSAAKREDGLSRGG</sequence>
<proteinExistence type="predicted"/>
<dbReference type="PaxDb" id="3055-EDP02325"/>
<accession>A0A2K3DBL5</accession>
<evidence type="ECO:0000313" key="1">
    <source>
        <dbReference type="EMBL" id="PNW77929.1"/>
    </source>
</evidence>
<dbReference type="KEGG" id="cre:CHLRE_10g457262v5"/>
<reference evidence="1 2" key="1">
    <citation type="journal article" date="2007" name="Science">
        <title>The Chlamydomonas genome reveals the evolution of key animal and plant functions.</title>
        <authorList>
            <person name="Merchant S.S."/>
            <person name="Prochnik S.E."/>
            <person name="Vallon O."/>
            <person name="Harris E.H."/>
            <person name="Karpowicz S.J."/>
            <person name="Witman G.B."/>
            <person name="Terry A."/>
            <person name="Salamov A."/>
            <person name="Fritz-Laylin L.K."/>
            <person name="Marechal-Drouard L."/>
            <person name="Marshall W.F."/>
            <person name="Qu L.H."/>
            <person name="Nelson D.R."/>
            <person name="Sanderfoot A.A."/>
            <person name="Spalding M.H."/>
            <person name="Kapitonov V.V."/>
            <person name="Ren Q."/>
            <person name="Ferris P."/>
            <person name="Lindquist E."/>
            <person name="Shapiro H."/>
            <person name="Lucas S.M."/>
            <person name="Grimwood J."/>
            <person name="Schmutz J."/>
            <person name="Cardol P."/>
            <person name="Cerutti H."/>
            <person name="Chanfreau G."/>
            <person name="Chen C.L."/>
            <person name="Cognat V."/>
            <person name="Croft M.T."/>
            <person name="Dent R."/>
            <person name="Dutcher S."/>
            <person name="Fernandez E."/>
            <person name="Fukuzawa H."/>
            <person name="Gonzalez-Ballester D."/>
            <person name="Gonzalez-Halphen D."/>
            <person name="Hallmann A."/>
            <person name="Hanikenne M."/>
            <person name="Hippler M."/>
            <person name="Inwood W."/>
            <person name="Jabbari K."/>
            <person name="Kalanon M."/>
            <person name="Kuras R."/>
            <person name="Lefebvre P.A."/>
            <person name="Lemaire S.D."/>
            <person name="Lobanov A.V."/>
            <person name="Lohr M."/>
            <person name="Manuell A."/>
            <person name="Meier I."/>
            <person name="Mets L."/>
            <person name="Mittag M."/>
            <person name="Mittelmeier T."/>
            <person name="Moroney J.V."/>
            <person name="Moseley J."/>
            <person name="Napoli C."/>
            <person name="Nedelcu A.M."/>
            <person name="Niyogi K."/>
            <person name="Novoselov S.V."/>
            <person name="Paulsen I.T."/>
            <person name="Pazour G."/>
            <person name="Purton S."/>
            <person name="Ral J.P."/>
            <person name="Riano-Pachon D.M."/>
            <person name="Riekhof W."/>
            <person name="Rymarquis L."/>
            <person name="Schroda M."/>
            <person name="Stern D."/>
            <person name="Umen J."/>
            <person name="Willows R."/>
            <person name="Wilson N."/>
            <person name="Zimmer S.L."/>
            <person name="Allmer J."/>
            <person name="Balk J."/>
            <person name="Bisova K."/>
            <person name="Chen C.J."/>
            <person name="Elias M."/>
            <person name="Gendler K."/>
            <person name="Hauser C."/>
            <person name="Lamb M.R."/>
            <person name="Ledford H."/>
            <person name="Long J.C."/>
            <person name="Minagawa J."/>
            <person name="Page M.D."/>
            <person name="Pan J."/>
            <person name="Pootakham W."/>
            <person name="Roje S."/>
            <person name="Rose A."/>
            <person name="Stahlberg E."/>
            <person name="Terauchi A.M."/>
            <person name="Yang P."/>
            <person name="Ball S."/>
            <person name="Bowler C."/>
            <person name="Dieckmann C.L."/>
            <person name="Gladyshev V.N."/>
            <person name="Green P."/>
            <person name="Jorgensen R."/>
            <person name="Mayfield S."/>
            <person name="Mueller-Roeber B."/>
            <person name="Rajamani S."/>
            <person name="Sayre R.T."/>
            <person name="Brokstein P."/>
            <person name="Dubchak I."/>
            <person name="Goodstein D."/>
            <person name="Hornick L."/>
            <person name="Huang Y.W."/>
            <person name="Jhaveri J."/>
            <person name="Luo Y."/>
            <person name="Martinez D."/>
            <person name="Ngau W.C."/>
            <person name="Otillar B."/>
            <person name="Poliakov A."/>
            <person name="Porter A."/>
            <person name="Szajkowski L."/>
            <person name="Werner G."/>
            <person name="Zhou K."/>
            <person name="Grigoriev I.V."/>
            <person name="Rokhsar D.S."/>
            <person name="Grossman A.R."/>
        </authorList>
    </citation>
    <scope>NUCLEOTIDE SEQUENCE [LARGE SCALE GENOMIC DNA]</scope>
    <source>
        <strain evidence="2">CC-503</strain>
    </source>
</reference>
<protein>
    <submittedName>
        <fullName evidence="1">Uncharacterized protein</fullName>
    </submittedName>
</protein>
<dbReference type="GeneID" id="66055124"/>
<dbReference type="Proteomes" id="UP000006906">
    <property type="component" value="Chromosome 10"/>
</dbReference>
<keyword evidence="2" id="KW-1185">Reference proteome</keyword>
<dbReference type="Gramene" id="PNW77929">
    <property type="protein sequence ID" value="PNW77929"/>
    <property type="gene ID" value="CHLRE_10g457262v5"/>
</dbReference>
<dbReference type="EMBL" id="CM008971">
    <property type="protein sequence ID" value="PNW77929.1"/>
    <property type="molecule type" value="Genomic_DNA"/>
</dbReference>
<name>A0A2K3DBL5_CHLRE</name>
<dbReference type="AlphaFoldDB" id="A0A2K3DBL5"/>
<organism evidence="1 2">
    <name type="scientific">Chlamydomonas reinhardtii</name>
    <name type="common">Chlamydomonas smithii</name>
    <dbReference type="NCBI Taxonomy" id="3055"/>
    <lineage>
        <taxon>Eukaryota</taxon>
        <taxon>Viridiplantae</taxon>
        <taxon>Chlorophyta</taxon>
        <taxon>core chlorophytes</taxon>
        <taxon>Chlorophyceae</taxon>
        <taxon>CS clade</taxon>
        <taxon>Chlamydomonadales</taxon>
        <taxon>Chlamydomonadaceae</taxon>
        <taxon>Chlamydomonas</taxon>
    </lineage>
</organism>
<dbReference type="RefSeq" id="XP_042920485.1">
    <property type="nucleotide sequence ID" value="XM_043067088.1"/>
</dbReference>
<evidence type="ECO:0000313" key="2">
    <source>
        <dbReference type="Proteomes" id="UP000006906"/>
    </source>
</evidence>
<dbReference type="InParanoid" id="A0A2K3DBL5"/>
<gene>
    <name evidence="1" type="ORF">CHLRE_10g457262v5</name>
</gene>